<keyword evidence="3" id="KW-1185">Reference proteome</keyword>
<dbReference type="Gene3D" id="2.60.120.330">
    <property type="entry name" value="B-lactam Antibiotic, Isopenicillin N Synthase, Chain"/>
    <property type="match status" value="1"/>
</dbReference>
<dbReference type="OrthoDB" id="981449at2759"/>
<sequence>MGKKGKSILAKCFIRCNIPPAIIDGNFLTFISQNQVNELQINKNGEWIDANISPNSYDVLSGDSFKAPKELVDEEHPLLFKPYEILGLFEFGTSQTGYTDPNDLFKAYCGV</sequence>
<dbReference type="InterPro" id="IPR027443">
    <property type="entry name" value="IPNS-like_sf"/>
</dbReference>
<accession>A0A9J6AAS9</accession>
<protein>
    <recommendedName>
        <fullName evidence="1">Isopenicillin N synthase-like Fe(2+) 2OG dioxygenase domain-containing protein</fullName>
    </recommendedName>
</protein>
<dbReference type="SUPFAM" id="SSF51197">
    <property type="entry name" value="Clavaminate synthase-like"/>
    <property type="match status" value="1"/>
</dbReference>
<dbReference type="InterPro" id="IPR044861">
    <property type="entry name" value="IPNS-like_FE2OG_OXY"/>
</dbReference>
<evidence type="ECO:0000259" key="1">
    <source>
        <dbReference type="Pfam" id="PF03171"/>
    </source>
</evidence>
<dbReference type="AlphaFoldDB" id="A0A9J6AAS9"/>
<feature type="domain" description="Isopenicillin N synthase-like Fe(2+) 2OG dioxygenase" evidence="1">
    <location>
        <begin position="24"/>
        <end position="66"/>
    </location>
</feature>
<name>A0A9J6AAS9_SOLCO</name>
<reference evidence="2 3" key="1">
    <citation type="submission" date="2020-09" db="EMBL/GenBank/DDBJ databases">
        <title>De no assembly of potato wild relative species, Solanum commersonii.</title>
        <authorList>
            <person name="Cho K."/>
        </authorList>
    </citation>
    <scope>NUCLEOTIDE SEQUENCE [LARGE SCALE GENOMIC DNA]</scope>
    <source>
        <strain evidence="2">LZ3.2</strain>
        <tissue evidence="2">Leaf</tissue>
    </source>
</reference>
<dbReference type="EMBL" id="JACXVP010000002">
    <property type="protein sequence ID" value="KAG5621039.1"/>
    <property type="molecule type" value="Genomic_DNA"/>
</dbReference>
<dbReference type="Pfam" id="PF03171">
    <property type="entry name" value="2OG-FeII_Oxy"/>
    <property type="match status" value="1"/>
</dbReference>
<comment type="caution">
    <text evidence="2">The sequence shown here is derived from an EMBL/GenBank/DDBJ whole genome shotgun (WGS) entry which is preliminary data.</text>
</comment>
<evidence type="ECO:0000313" key="2">
    <source>
        <dbReference type="EMBL" id="KAG5621039.1"/>
    </source>
</evidence>
<gene>
    <name evidence="2" type="ORF">H5410_006257</name>
</gene>
<dbReference type="Proteomes" id="UP000824120">
    <property type="component" value="Chromosome 2"/>
</dbReference>
<evidence type="ECO:0000313" key="3">
    <source>
        <dbReference type="Proteomes" id="UP000824120"/>
    </source>
</evidence>
<proteinExistence type="predicted"/>
<organism evidence="2 3">
    <name type="scientific">Solanum commersonii</name>
    <name type="common">Commerson's wild potato</name>
    <name type="synonym">Commerson's nightshade</name>
    <dbReference type="NCBI Taxonomy" id="4109"/>
    <lineage>
        <taxon>Eukaryota</taxon>
        <taxon>Viridiplantae</taxon>
        <taxon>Streptophyta</taxon>
        <taxon>Embryophyta</taxon>
        <taxon>Tracheophyta</taxon>
        <taxon>Spermatophyta</taxon>
        <taxon>Magnoliopsida</taxon>
        <taxon>eudicotyledons</taxon>
        <taxon>Gunneridae</taxon>
        <taxon>Pentapetalae</taxon>
        <taxon>asterids</taxon>
        <taxon>lamiids</taxon>
        <taxon>Solanales</taxon>
        <taxon>Solanaceae</taxon>
        <taxon>Solanoideae</taxon>
        <taxon>Solaneae</taxon>
        <taxon>Solanum</taxon>
    </lineage>
</organism>